<evidence type="ECO:0000256" key="1">
    <source>
        <dbReference type="SAM" id="MobiDB-lite"/>
    </source>
</evidence>
<dbReference type="Proteomes" id="UP000719412">
    <property type="component" value="Unassembled WGS sequence"/>
</dbReference>
<reference evidence="2" key="1">
    <citation type="journal article" date="2020" name="J Insects Food Feed">
        <title>The yellow mealworm (Tenebrio molitor) genome: a resource for the emerging insects as food and feed industry.</title>
        <authorList>
            <person name="Eriksson T."/>
            <person name="Andere A."/>
            <person name="Kelstrup H."/>
            <person name="Emery V."/>
            <person name="Picard C."/>
        </authorList>
    </citation>
    <scope>NUCLEOTIDE SEQUENCE</scope>
    <source>
        <strain evidence="2">Stoneville</strain>
        <tissue evidence="2">Whole head</tissue>
    </source>
</reference>
<name>A0A8J6LEW7_TENMO</name>
<feature type="region of interest" description="Disordered" evidence="1">
    <location>
        <begin position="30"/>
        <end position="49"/>
    </location>
</feature>
<accession>A0A8J6LEW7</accession>
<reference evidence="2" key="2">
    <citation type="submission" date="2021-08" db="EMBL/GenBank/DDBJ databases">
        <authorList>
            <person name="Eriksson T."/>
        </authorList>
    </citation>
    <scope>NUCLEOTIDE SEQUENCE</scope>
    <source>
        <strain evidence="2">Stoneville</strain>
        <tissue evidence="2">Whole head</tissue>
    </source>
</reference>
<sequence>MLLISKKRMTYLLEIRKQLLQKERGELKKIPLDPVEPDAPAPADDIVERNRQEATILNQYVSHDPHRRETEQKAAPEPNDIDVNSRFLSFSWTALFSSLERNGRRFSWMEKRTVKSSAGWAAPCLPTTHQ</sequence>
<gene>
    <name evidence="2" type="ORF">GEV33_012606</name>
</gene>
<organism evidence="2 3">
    <name type="scientific">Tenebrio molitor</name>
    <name type="common">Yellow mealworm beetle</name>
    <dbReference type="NCBI Taxonomy" id="7067"/>
    <lineage>
        <taxon>Eukaryota</taxon>
        <taxon>Metazoa</taxon>
        <taxon>Ecdysozoa</taxon>
        <taxon>Arthropoda</taxon>
        <taxon>Hexapoda</taxon>
        <taxon>Insecta</taxon>
        <taxon>Pterygota</taxon>
        <taxon>Neoptera</taxon>
        <taxon>Endopterygota</taxon>
        <taxon>Coleoptera</taxon>
        <taxon>Polyphaga</taxon>
        <taxon>Cucujiformia</taxon>
        <taxon>Tenebrionidae</taxon>
        <taxon>Tenebrio</taxon>
    </lineage>
</organism>
<feature type="compositionally biased region" description="Basic and acidic residues" evidence="1">
    <location>
        <begin position="63"/>
        <end position="74"/>
    </location>
</feature>
<proteinExistence type="predicted"/>
<evidence type="ECO:0000313" key="2">
    <source>
        <dbReference type="EMBL" id="KAH0810186.1"/>
    </source>
</evidence>
<dbReference type="EMBL" id="JABDTM020027667">
    <property type="protein sequence ID" value="KAH0810186.1"/>
    <property type="molecule type" value="Genomic_DNA"/>
</dbReference>
<dbReference type="AlphaFoldDB" id="A0A8J6LEW7"/>
<protein>
    <submittedName>
        <fullName evidence="2">Uncharacterized protein</fullName>
    </submittedName>
</protein>
<evidence type="ECO:0000313" key="3">
    <source>
        <dbReference type="Proteomes" id="UP000719412"/>
    </source>
</evidence>
<keyword evidence="3" id="KW-1185">Reference proteome</keyword>
<comment type="caution">
    <text evidence="2">The sequence shown here is derived from an EMBL/GenBank/DDBJ whole genome shotgun (WGS) entry which is preliminary data.</text>
</comment>
<feature type="region of interest" description="Disordered" evidence="1">
    <location>
        <begin position="57"/>
        <end position="82"/>
    </location>
</feature>